<dbReference type="GO" id="GO:0016887">
    <property type="term" value="F:ATP hydrolysis activity"/>
    <property type="evidence" value="ECO:0007669"/>
    <property type="project" value="InterPro"/>
</dbReference>
<dbReference type="PROSITE" id="PS50930">
    <property type="entry name" value="HTH_LYTTR"/>
    <property type="match status" value="1"/>
</dbReference>
<protein>
    <submittedName>
        <fullName evidence="3">LytTR family transcriptional regulator</fullName>
    </submittedName>
</protein>
<dbReference type="PROSITE" id="PS50893">
    <property type="entry name" value="ABC_TRANSPORTER_2"/>
    <property type="match status" value="1"/>
</dbReference>
<dbReference type="Proteomes" id="UP000256977">
    <property type="component" value="Unassembled WGS sequence"/>
</dbReference>
<dbReference type="RefSeq" id="WP_116061409.1">
    <property type="nucleotide sequence ID" value="NZ_QRDZ01000010.1"/>
</dbReference>
<feature type="domain" description="HTH LytTR-type" evidence="2">
    <location>
        <begin position="226"/>
        <end position="332"/>
    </location>
</feature>
<dbReference type="PIRSF" id="PIRSF036612">
    <property type="entry name" value="ABC_ATP_LytTR"/>
    <property type="match status" value="1"/>
</dbReference>
<comment type="caution">
    <text evidence="3">The sequence shown here is derived from an EMBL/GenBank/DDBJ whole genome shotgun (WGS) entry which is preliminary data.</text>
</comment>
<organism evidence="3 4">
    <name type="scientific">Cohnella phaseoli</name>
    <dbReference type="NCBI Taxonomy" id="456490"/>
    <lineage>
        <taxon>Bacteria</taxon>
        <taxon>Bacillati</taxon>
        <taxon>Bacillota</taxon>
        <taxon>Bacilli</taxon>
        <taxon>Bacillales</taxon>
        <taxon>Paenibacillaceae</taxon>
        <taxon>Cohnella</taxon>
    </lineage>
</organism>
<gene>
    <name evidence="3" type="ORF">DFP98_110167</name>
</gene>
<evidence type="ECO:0000313" key="4">
    <source>
        <dbReference type="Proteomes" id="UP000256977"/>
    </source>
</evidence>
<dbReference type="Gene3D" id="2.40.50.1020">
    <property type="entry name" value="LytTr DNA-binding domain"/>
    <property type="match status" value="1"/>
</dbReference>
<dbReference type="SUPFAM" id="SSF52540">
    <property type="entry name" value="P-loop containing nucleoside triphosphate hydrolases"/>
    <property type="match status" value="1"/>
</dbReference>
<reference evidence="3 4" key="1">
    <citation type="submission" date="2018-07" db="EMBL/GenBank/DDBJ databases">
        <title>Genomic Encyclopedia of Type Strains, Phase III (KMG-III): the genomes of soil and plant-associated and newly described type strains.</title>
        <authorList>
            <person name="Whitman W."/>
        </authorList>
    </citation>
    <scope>NUCLEOTIDE SEQUENCE [LARGE SCALE GENOMIC DNA]</scope>
    <source>
        <strain evidence="3 4">CECT 7287</strain>
    </source>
</reference>
<dbReference type="PANTHER" id="PTHR37299:SF1">
    <property type="entry name" value="STAGE 0 SPORULATION PROTEIN A HOMOLOG"/>
    <property type="match status" value="1"/>
</dbReference>
<dbReference type="InterPro" id="IPR012046">
    <property type="entry name" value="LytTR_ABC"/>
</dbReference>
<evidence type="ECO:0000313" key="3">
    <source>
        <dbReference type="EMBL" id="RED76944.1"/>
    </source>
</evidence>
<accession>A0A3D9JSC1</accession>
<keyword evidence="4" id="KW-1185">Reference proteome</keyword>
<dbReference type="EMBL" id="QRDZ01000010">
    <property type="protein sequence ID" value="RED76944.1"/>
    <property type="molecule type" value="Genomic_DNA"/>
</dbReference>
<name>A0A3D9JSC1_9BACL</name>
<dbReference type="InterPro" id="IPR046947">
    <property type="entry name" value="LytR-like"/>
</dbReference>
<proteinExistence type="predicted"/>
<dbReference type="AlphaFoldDB" id="A0A3D9JSC1"/>
<dbReference type="Pfam" id="PF04397">
    <property type="entry name" value="LytTR"/>
    <property type="match status" value="1"/>
</dbReference>
<dbReference type="SMART" id="SM00850">
    <property type="entry name" value="LytTR"/>
    <property type="match status" value="1"/>
</dbReference>
<dbReference type="Gene3D" id="3.40.50.300">
    <property type="entry name" value="P-loop containing nucleotide triphosphate hydrolases"/>
    <property type="match status" value="1"/>
</dbReference>
<dbReference type="PANTHER" id="PTHR37299">
    <property type="entry name" value="TRANSCRIPTIONAL REGULATOR-RELATED"/>
    <property type="match status" value="1"/>
</dbReference>
<evidence type="ECO:0000259" key="2">
    <source>
        <dbReference type="PROSITE" id="PS50930"/>
    </source>
</evidence>
<evidence type="ECO:0000259" key="1">
    <source>
        <dbReference type="PROSITE" id="PS50893"/>
    </source>
</evidence>
<feature type="domain" description="ABC transporter" evidence="1">
    <location>
        <begin position="2"/>
        <end position="224"/>
    </location>
</feature>
<dbReference type="InterPro" id="IPR027417">
    <property type="entry name" value="P-loop_NTPase"/>
</dbReference>
<sequence>MLELINLNKTIGNQNLLSKVNLNVAPGQSVAIYSAYETAEMLMGLLQGLNNASGGEIRFDGQAADKGIMERFVFALNEEKINQRLKVSEYLKFWSRLSGSKIGIEQVASLVGLTGRADSLIAKLSASEQISLQWARCILQDRALAVFIDQSKQIMDHESLAVLQAAIAFLKQENKAVLVMVASAEQAADLGDQTYRLLKGELLTLQQDADKASFDSPRRMIEISKVPVKLDDKIMLLNPFEINYIEGRDGSTVVYVDGLSYSCAMTLNQLETRLTPFGFFRSHRSYLVNLQQVREIEAWTKDSYILKLDCVQGITVPLSKSKYLELKEQLDI</sequence>
<dbReference type="GO" id="GO:0000156">
    <property type="term" value="F:phosphorelay response regulator activity"/>
    <property type="evidence" value="ECO:0007669"/>
    <property type="project" value="InterPro"/>
</dbReference>
<dbReference type="GO" id="GO:0003677">
    <property type="term" value="F:DNA binding"/>
    <property type="evidence" value="ECO:0007669"/>
    <property type="project" value="InterPro"/>
</dbReference>
<dbReference type="InterPro" id="IPR007492">
    <property type="entry name" value="LytTR_DNA-bd_dom"/>
</dbReference>
<dbReference type="GO" id="GO:0005524">
    <property type="term" value="F:ATP binding"/>
    <property type="evidence" value="ECO:0007669"/>
    <property type="project" value="InterPro"/>
</dbReference>
<dbReference type="InterPro" id="IPR003439">
    <property type="entry name" value="ABC_transporter-like_ATP-bd"/>
</dbReference>